<evidence type="ECO:0000313" key="9">
    <source>
        <dbReference type="EMBL" id="GIL48120.1"/>
    </source>
</evidence>
<feature type="compositionally biased region" description="Low complexity" evidence="7">
    <location>
        <begin position="209"/>
        <end position="224"/>
    </location>
</feature>
<dbReference type="AlphaFoldDB" id="A0A8J4EV19"/>
<keyword evidence="5" id="KW-0694">RNA-binding</keyword>
<dbReference type="InterPro" id="IPR033771">
    <property type="entry name" value="Rrp44_CSD1"/>
</dbReference>
<proteinExistence type="inferred from homology"/>
<dbReference type="SMART" id="SM00955">
    <property type="entry name" value="RNB"/>
    <property type="match status" value="1"/>
</dbReference>
<dbReference type="InterPro" id="IPR050180">
    <property type="entry name" value="RNR_Ribonuclease"/>
</dbReference>
<dbReference type="GO" id="GO:0006402">
    <property type="term" value="P:mRNA catabolic process"/>
    <property type="evidence" value="ECO:0007669"/>
    <property type="project" value="TreeGrafter"/>
</dbReference>
<dbReference type="Pfam" id="PF17849">
    <property type="entry name" value="OB_Dis3"/>
    <property type="match status" value="1"/>
</dbReference>
<feature type="compositionally biased region" description="Gly residues" evidence="7">
    <location>
        <begin position="175"/>
        <end position="186"/>
    </location>
</feature>
<feature type="region of interest" description="Disordered" evidence="7">
    <location>
        <begin position="1068"/>
        <end position="1113"/>
    </location>
</feature>
<comment type="caution">
    <text evidence="9">The sequence shown here is derived from an EMBL/GenBank/DDBJ whole genome shotgun (WGS) entry which is preliminary data.</text>
</comment>
<evidence type="ECO:0000313" key="10">
    <source>
        <dbReference type="Proteomes" id="UP000747399"/>
    </source>
</evidence>
<dbReference type="InterPro" id="IPR022966">
    <property type="entry name" value="RNase_II/R_CS"/>
</dbReference>
<evidence type="ECO:0000259" key="8">
    <source>
        <dbReference type="SMART" id="SM00955"/>
    </source>
</evidence>
<feature type="domain" description="RNB" evidence="8">
    <location>
        <begin position="584"/>
        <end position="950"/>
    </location>
</feature>
<dbReference type="Gene3D" id="2.40.50.690">
    <property type="match status" value="1"/>
</dbReference>
<keyword evidence="4" id="KW-0269">Exonuclease</keyword>
<evidence type="ECO:0000256" key="4">
    <source>
        <dbReference type="ARBA" id="ARBA00022839"/>
    </source>
</evidence>
<reference evidence="9" key="1">
    <citation type="journal article" date="2021" name="Proc. Natl. Acad. Sci. U.S.A.">
        <title>Three genomes in the algal genus Volvox reveal the fate of a haploid sex-determining region after a transition to homothallism.</title>
        <authorList>
            <person name="Yamamoto K."/>
            <person name="Hamaji T."/>
            <person name="Kawai-Toyooka H."/>
            <person name="Matsuzaki R."/>
            <person name="Takahashi F."/>
            <person name="Nishimura Y."/>
            <person name="Kawachi M."/>
            <person name="Noguchi H."/>
            <person name="Minakuchi Y."/>
            <person name="Umen J.G."/>
            <person name="Toyoda A."/>
            <person name="Nozaki H."/>
        </authorList>
    </citation>
    <scope>NUCLEOTIDE SEQUENCE</scope>
    <source>
        <strain evidence="9">NIES-3780</strain>
    </source>
</reference>
<evidence type="ECO:0000256" key="7">
    <source>
        <dbReference type="SAM" id="MobiDB-lite"/>
    </source>
</evidence>
<dbReference type="InterPro" id="IPR001900">
    <property type="entry name" value="RNase_II/R"/>
</dbReference>
<dbReference type="InterPro" id="IPR041505">
    <property type="entry name" value="Dis3_CSD2"/>
</dbReference>
<evidence type="ECO:0000256" key="6">
    <source>
        <dbReference type="RuleBase" id="RU003901"/>
    </source>
</evidence>
<feature type="compositionally biased region" description="Low complexity" evidence="7">
    <location>
        <begin position="352"/>
        <end position="361"/>
    </location>
</feature>
<dbReference type="PROSITE" id="PS01175">
    <property type="entry name" value="RIBONUCLEASE_II"/>
    <property type="match status" value="1"/>
</dbReference>
<evidence type="ECO:0000256" key="3">
    <source>
        <dbReference type="ARBA" id="ARBA00022801"/>
    </source>
</evidence>
<dbReference type="Proteomes" id="UP000747399">
    <property type="component" value="Unassembled WGS sequence"/>
</dbReference>
<dbReference type="PANTHER" id="PTHR23355:SF9">
    <property type="entry name" value="DIS3-LIKE EXONUCLEASE 2"/>
    <property type="match status" value="1"/>
</dbReference>
<feature type="region of interest" description="Disordered" evidence="7">
    <location>
        <begin position="108"/>
        <end position="259"/>
    </location>
</feature>
<evidence type="ECO:0000256" key="2">
    <source>
        <dbReference type="ARBA" id="ARBA00022722"/>
    </source>
</evidence>
<feature type="compositionally biased region" description="Polar residues" evidence="7">
    <location>
        <begin position="113"/>
        <end position="141"/>
    </location>
</feature>
<dbReference type="InterPro" id="IPR012340">
    <property type="entry name" value="NA-bd_OB-fold"/>
</dbReference>
<keyword evidence="2" id="KW-0540">Nuclease</keyword>
<protein>
    <recommendedName>
        <fullName evidence="8">RNB domain-containing protein</fullName>
    </recommendedName>
</protein>
<dbReference type="Pfam" id="PF17216">
    <property type="entry name" value="Rrp44_CSD1"/>
    <property type="match status" value="1"/>
</dbReference>
<dbReference type="GO" id="GO:0000932">
    <property type="term" value="C:P-body"/>
    <property type="evidence" value="ECO:0007669"/>
    <property type="project" value="TreeGrafter"/>
</dbReference>
<feature type="compositionally biased region" description="Gly residues" evidence="7">
    <location>
        <begin position="1081"/>
        <end position="1093"/>
    </location>
</feature>
<dbReference type="EMBL" id="BNCO01000005">
    <property type="protein sequence ID" value="GIL48120.1"/>
    <property type="molecule type" value="Genomic_DNA"/>
</dbReference>
<dbReference type="SUPFAM" id="SSF50249">
    <property type="entry name" value="Nucleic acid-binding proteins"/>
    <property type="match status" value="2"/>
</dbReference>
<dbReference type="PANTHER" id="PTHR23355">
    <property type="entry name" value="RIBONUCLEASE"/>
    <property type="match status" value="1"/>
</dbReference>
<feature type="region of interest" description="Disordered" evidence="7">
    <location>
        <begin position="352"/>
        <end position="381"/>
    </location>
</feature>
<evidence type="ECO:0000256" key="5">
    <source>
        <dbReference type="ARBA" id="ARBA00022884"/>
    </source>
</evidence>
<dbReference type="Pfam" id="PF00773">
    <property type="entry name" value="RNB"/>
    <property type="match status" value="1"/>
</dbReference>
<keyword evidence="3" id="KW-0378">Hydrolase</keyword>
<dbReference type="GO" id="GO:0000175">
    <property type="term" value="F:3'-5'-RNA exonuclease activity"/>
    <property type="evidence" value="ECO:0007669"/>
    <property type="project" value="TreeGrafter"/>
</dbReference>
<gene>
    <name evidence="9" type="ORF">Vafri_4822</name>
</gene>
<keyword evidence="10" id="KW-1185">Reference proteome</keyword>
<dbReference type="GO" id="GO:0003723">
    <property type="term" value="F:RNA binding"/>
    <property type="evidence" value="ECO:0007669"/>
    <property type="project" value="UniProtKB-KW"/>
</dbReference>
<comment type="similarity">
    <text evidence="1 6">Belongs to the RNR ribonuclease family.</text>
</comment>
<sequence>MRRLWGGISRLFVCGANNSTGQHLQRLYLNSILTGQAICAHQQSLAKSLLGAQFARGGSFGGLSRTSGGMNFGGDPAYQAALEAAARSSVLAASIGLPTMSPIAPTLDALLQPPNSTRPLSTNAVAPPRSSGQRNKNSAPRSGTEAGEGAGSPIGTPTETAASPAAKHTPQARGPGAGPTGRGGVTANGPGREHSSAGGRQVGGERQPSASTRGAGRGSESGSEVRAAAEAAMSQLRLDRTGEQEVVASASEKGAKKRVNGTKKDNQWYGVYPEHMLQQDLSTGLKSGKIFRGKIRINPGNVNESYVTVPGLPHDLLVRGEINRNRAVEGDEVAVKVQPPFAWFIRNKVAQQQNQQNQQQQVPADPQTRRGPEECPWQDCTSPDQVKQVLCELLAAKPELRATAKVTGILAPSAKRDQLVGLLRLVGRLPDPSLPSWDPATEASMPRPLSAVVEDALAGDAAGEPGDEGRAHLHLIPVDPRLPICRVRASQVYNMSAALLAGLLRGEPAAGRTLVSGLVRYWNPNSLHPVATLRASLGQAGEIESETAAILEAEAIRSGEFEADVLACLPPLPWRISEQDLEGRKDFRSHRVFSIDPPTAKDLDDALSIEPLPGGDGWRVGVHIADVSHFIEPFSALDVEAGRRATSTYMVQRVIPMLPPLLCEQLCSLNPGEDRLTFSVVWDMGKDGSIRSTWFGRSVIRSCAKLSYPLVQRMIEGDFRAQDTGVWLHGDGVTWDQVEADSLALWSLAKQLRAARFNGGALRLDNTRLFFSLDNDGNPVAAAPYVQKEANQLVEEFMVLANISVAQFVSGVFPDRAMLRRHPPPNESKMGELRDAAQAAGVQLDVSSASSLQASLAALRASEPPEVEGQSAVERLSSAARHRRMVDLVIMLATRPMQLAKYFSTGDCEDALELWRHYALAVDHYTHFTSPIRRYPDVVVHRQLAAALDVTEKGLSPLAAAEKHRLLDPSLTSRVADHCNERRLAARDAQDASLRLYLCVLLARQPCVALGTVNGLGGDLFFSAYLTEFGTEVTVRVKEMGAQLTAEWNQGAKVLTLARELEAEAGAGAMPIGRKRQGQAAGRGRGRGQGQGQGPNSAAGGSGDGGNPSLAEWVDSLPPVRNLHGLQPARLPLHLRQFDDVPLIMTAVLAAGEPPRLTARVYLPEAEQALAARARESEVAAKAQGPGEEAAAAAEGSNVGLAVRQSMVPWDSMLVD</sequence>
<name>A0A8J4EV19_9CHLO</name>
<accession>A0A8J4EV19</accession>
<organism evidence="9 10">
    <name type="scientific">Volvox africanus</name>
    <dbReference type="NCBI Taxonomy" id="51714"/>
    <lineage>
        <taxon>Eukaryota</taxon>
        <taxon>Viridiplantae</taxon>
        <taxon>Chlorophyta</taxon>
        <taxon>core chlorophytes</taxon>
        <taxon>Chlorophyceae</taxon>
        <taxon>CS clade</taxon>
        <taxon>Chlamydomonadales</taxon>
        <taxon>Volvocaceae</taxon>
        <taxon>Volvox</taxon>
    </lineage>
</organism>
<evidence type="ECO:0000256" key="1">
    <source>
        <dbReference type="ARBA" id="ARBA00005785"/>
    </source>
</evidence>